<gene>
    <name evidence="4" type="ORF">V865_001484</name>
</gene>
<name>A0AAX4KAE2_9TREE</name>
<evidence type="ECO:0000256" key="2">
    <source>
        <dbReference type="ARBA" id="ARBA00023002"/>
    </source>
</evidence>
<dbReference type="InterPro" id="IPR036291">
    <property type="entry name" value="NAD(P)-bd_dom_sf"/>
</dbReference>
<dbReference type="InterPro" id="IPR051609">
    <property type="entry name" value="NmrA/Isoflavone_reductase-like"/>
</dbReference>
<dbReference type="Gene3D" id="3.40.50.720">
    <property type="entry name" value="NAD(P)-binding Rossmann-like Domain"/>
    <property type="match status" value="1"/>
</dbReference>
<dbReference type="KEGG" id="ker:91100288"/>
<dbReference type="Proteomes" id="UP001358614">
    <property type="component" value="Chromosome 1"/>
</dbReference>
<dbReference type="RefSeq" id="XP_066081399.1">
    <property type="nucleotide sequence ID" value="XM_066225302.1"/>
</dbReference>
<reference evidence="4 5" key="1">
    <citation type="submission" date="2024-01" db="EMBL/GenBank/DDBJ databases">
        <title>Comparative genomics of Cryptococcus and Kwoniella reveals pathogenesis evolution and contrasting modes of karyotype evolution via chromosome fusion or intercentromeric recombination.</title>
        <authorList>
            <person name="Coelho M.A."/>
            <person name="David-Palma M."/>
            <person name="Shea T."/>
            <person name="Bowers K."/>
            <person name="McGinley-Smith S."/>
            <person name="Mohammad A.W."/>
            <person name="Gnirke A."/>
            <person name="Yurkov A.M."/>
            <person name="Nowrousian M."/>
            <person name="Sun S."/>
            <person name="Cuomo C.A."/>
            <person name="Heitman J."/>
        </authorList>
    </citation>
    <scope>NUCLEOTIDE SEQUENCE [LARGE SCALE GENOMIC DNA]</scope>
    <source>
        <strain evidence="4 5">PYCC6329</strain>
    </source>
</reference>
<dbReference type="Gene3D" id="3.90.25.10">
    <property type="entry name" value="UDP-galactose 4-epimerase, domain 1"/>
    <property type="match status" value="1"/>
</dbReference>
<evidence type="ECO:0000313" key="5">
    <source>
        <dbReference type="Proteomes" id="UP001358614"/>
    </source>
</evidence>
<dbReference type="InterPro" id="IPR008030">
    <property type="entry name" value="NmrA-like"/>
</dbReference>
<accession>A0AAX4KAE2</accession>
<dbReference type="PANTHER" id="PTHR47706">
    <property type="entry name" value="NMRA-LIKE FAMILY PROTEIN"/>
    <property type="match status" value="1"/>
</dbReference>
<evidence type="ECO:0000313" key="4">
    <source>
        <dbReference type="EMBL" id="WWD03432.1"/>
    </source>
</evidence>
<organism evidence="4 5">
    <name type="scientific">Kwoniella europaea PYCC6329</name>
    <dbReference type="NCBI Taxonomy" id="1423913"/>
    <lineage>
        <taxon>Eukaryota</taxon>
        <taxon>Fungi</taxon>
        <taxon>Dikarya</taxon>
        <taxon>Basidiomycota</taxon>
        <taxon>Agaricomycotina</taxon>
        <taxon>Tremellomycetes</taxon>
        <taxon>Tremellales</taxon>
        <taxon>Cryptococcaceae</taxon>
        <taxon>Kwoniella</taxon>
    </lineage>
</organism>
<dbReference type="SUPFAM" id="SSF51735">
    <property type="entry name" value="NAD(P)-binding Rossmann-fold domains"/>
    <property type="match status" value="1"/>
</dbReference>
<dbReference type="EMBL" id="CP144089">
    <property type="protein sequence ID" value="WWD03432.1"/>
    <property type="molecule type" value="Genomic_DNA"/>
</dbReference>
<keyword evidence="5" id="KW-1185">Reference proteome</keyword>
<dbReference type="GeneID" id="91100288"/>
<keyword evidence="2" id="KW-0560">Oxidoreductase</keyword>
<evidence type="ECO:0000256" key="1">
    <source>
        <dbReference type="ARBA" id="ARBA00022857"/>
    </source>
</evidence>
<protein>
    <recommendedName>
        <fullName evidence="3">NmrA-like domain-containing protein</fullName>
    </recommendedName>
</protein>
<sequence length="295" mass="32179">MTKKILIIGAGELGLSLIQSFTSHPSKPSVSVLLRPGSKTDLSSYPVNIIHGDISGPISEVSPLLKGYDVVISATGFAGGPGSQIGLAKAALEAGVKHYFPWQFGVDYDTIGRGSSQPLFDEQLDVRDLLRSQSKTKWTIVSTGLFTSFLFHPSFGVVNLNPDDKRATVNALGGWSNAVTITSAEDIGRLTSKIVLDDPEDIPQGVVFIAGDTITFEDVYKQIERVGWKVDKKVTTVEELEEKRKADPDDVGPKYGLIWARKVGVSWDFEDTWNAKKGVETESLGKWVDKNLQKP</sequence>
<proteinExistence type="predicted"/>
<evidence type="ECO:0000259" key="3">
    <source>
        <dbReference type="Pfam" id="PF05368"/>
    </source>
</evidence>
<keyword evidence="1" id="KW-0521">NADP</keyword>
<dbReference type="Pfam" id="PF05368">
    <property type="entry name" value="NmrA"/>
    <property type="match status" value="1"/>
</dbReference>
<feature type="domain" description="NmrA-like" evidence="3">
    <location>
        <begin position="1"/>
        <end position="235"/>
    </location>
</feature>
<dbReference type="AlphaFoldDB" id="A0AAX4KAE2"/>
<dbReference type="CDD" id="cd05259">
    <property type="entry name" value="PCBER_SDR_a"/>
    <property type="match status" value="1"/>
</dbReference>
<dbReference type="GO" id="GO:0016491">
    <property type="term" value="F:oxidoreductase activity"/>
    <property type="evidence" value="ECO:0007669"/>
    <property type="project" value="UniProtKB-KW"/>
</dbReference>
<dbReference type="InterPro" id="IPR045312">
    <property type="entry name" value="PCBER-like"/>
</dbReference>
<dbReference type="PANTHER" id="PTHR47706:SF6">
    <property type="entry name" value="NMRA-LIKE FAMILY PROTEIN (AFU_ORTHOLOGUE AFUA_6G00280)"/>
    <property type="match status" value="1"/>
</dbReference>